<proteinExistence type="inferred from homology"/>
<feature type="transmembrane region" description="Helical" evidence="8">
    <location>
        <begin position="116"/>
        <end position="135"/>
    </location>
</feature>
<feature type="transmembrane region" description="Helical" evidence="8">
    <location>
        <begin position="404"/>
        <end position="431"/>
    </location>
</feature>
<organism evidence="9 10">
    <name type="scientific">Telmatospirillum siberiense</name>
    <dbReference type="NCBI Taxonomy" id="382514"/>
    <lineage>
        <taxon>Bacteria</taxon>
        <taxon>Pseudomonadati</taxon>
        <taxon>Pseudomonadota</taxon>
        <taxon>Alphaproteobacteria</taxon>
        <taxon>Rhodospirillales</taxon>
        <taxon>Rhodospirillaceae</taxon>
        <taxon>Telmatospirillum</taxon>
    </lineage>
</organism>
<keyword evidence="10" id="KW-1185">Reference proteome</keyword>
<evidence type="ECO:0000256" key="1">
    <source>
        <dbReference type="ARBA" id="ARBA00004651"/>
    </source>
</evidence>
<feature type="transmembrane region" description="Helical" evidence="8">
    <location>
        <begin position="47"/>
        <end position="69"/>
    </location>
</feature>
<keyword evidence="8" id="KW-0997">Cell inner membrane</keyword>
<feature type="transmembrane region" description="Helical" evidence="8">
    <location>
        <begin position="169"/>
        <end position="189"/>
    </location>
</feature>
<dbReference type="PANTHER" id="PTHR30003:SF0">
    <property type="entry name" value="GLYCOLATE PERMEASE GLCA-RELATED"/>
    <property type="match status" value="1"/>
</dbReference>
<dbReference type="Proteomes" id="UP000233293">
    <property type="component" value="Unassembled WGS sequence"/>
</dbReference>
<evidence type="ECO:0000313" key="9">
    <source>
        <dbReference type="EMBL" id="PKU22442.1"/>
    </source>
</evidence>
<feature type="transmembrane region" description="Helical" evidence="8">
    <location>
        <begin position="359"/>
        <end position="384"/>
    </location>
</feature>
<dbReference type="OrthoDB" id="9761056at2"/>
<accession>A0A2N3PPX3</accession>
<dbReference type="GO" id="GO:0015295">
    <property type="term" value="F:solute:proton symporter activity"/>
    <property type="evidence" value="ECO:0007669"/>
    <property type="project" value="TreeGrafter"/>
</dbReference>
<comment type="caution">
    <text evidence="9">The sequence shown here is derived from an EMBL/GenBank/DDBJ whole genome shotgun (WGS) entry which is preliminary data.</text>
</comment>
<dbReference type="GO" id="GO:0005886">
    <property type="term" value="C:plasma membrane"/>
    <property type="evidence" value="ECO:0007669"/>
    <property type="project" value="UniProtKB-SubCell"/>
</dbReference>
<feature type="transmembrane region" description="Helical" evidence="8">
    <location>
        <begin position="290"/>
        <end position="313"/>
    </location>
</feature>
<evidence type="ECO:0000313" key="10">
    <source>
        <dbReference type="Proteomes" id="UP000233293"/>
    </source>
</evidence>
<dbReference type="NCBIfam" id="TIGR00795">
    <property type="entry name" value="lctP"/>
    <property type="match status" value="1"/>
</dbReference>
<dbReference type="InterPro" id="IPR003804">
    <property type="entry name" value="Lactate_perm"/>
</dbReference>
<dbReference type="GO" id="GO:0015129">
    <property type="term" value="F:lactate transmembrane transporter activity"/>
    <property type="evidence" value="ECO:0007669"/>
    <property type="project" value="UniProtKB-UniRule"/>
</dbReference>
<gene>
    <name evidence="9" type="ORF">CWS72_21825</name>
</gene>
<evidence type="ECO:0000256" key="8">
    <source>
        <dbReference type="RuleBase" id="RU365092"/>
    </source>
</evidence>
<dbReference type="AlphaFoldDB" id="A0A2N3PPX3"/>
<keyword evidence="3 8" id="KW-0813">Transport</keyword>
<comment type="function">
    <text evidence="8">Uptake of L-lactate across the membrane. Can also transport D-lactate and glycolate.</text>
</comment>
<comment type="similarity">
    <text evidence="2 8">Belongs to the lactate permease family.</text>
</comment>
<evidence type="ECO:0000256" key="5">
    <source>
        <dbReference type="ARBA" id="ARBA00022692"/>
    </source>
</evidence>
<dbReference type="RefSeq" id="WP_101252766.1">
    <property type="nucleotide sequence ID" value="NZ_PIUM01000032.1"/>
</dbReference>
<dbReference type="PANTHER" id="PTHR30003">
    <property type="entry name" value="L-LACTATE PERMEASE"/>
    <property type="match status" value="1"/>
</dbReference>
<keyword evidence="4" id="KW-1003">Cell membrane</keyword>
<feature type="transmembrane region" description="Helical" evidence="8">
    <location>
        <begin position="195"/>
        <end position="214"/>
    </location>
</feature>
<reference evidence="10" key="1">
    <citation type="submission" date="2017-12" db="EMBL/GenBank/DDBJ databases">
        <title>Draft genome sequence of Telmatospirillum siberiense 26-4b1T, an acidotolerant peatland alphaproteobacterium potentially involved in sulfur cycling.</title>
        <authorList>
            <person name="Hausmann B."/>
            <person name="Pjevac P."/>
            <person name="Schreck K."/>
            <person name="Herbold C.W."/>
            <person name="Daims H."/>
            <person name="Wagner M."/>
            <person name="Pester M."/>
            <person name="Loy A."/>
        </authorList>
    </citation>
    <scope>NUCLEOTIDE SEQUENCE [LARGE SCALE GENOMIC DNA]</scope>
    <source>
        <strain evidence="10">26-4b1</strain>
    </source>
</reference>
<feature type="transmembrane region" description="Helical" evidence="8">
    <location>
        <begin position="251"/>
        <end position="269"/>
    </location>
</feature>
<evidence type="ECO:0000256" key="2">
    <source>
        <dbReference type="ARBA" id="ARBA00010100"/>
    </source>
</evidence>
<feature type="transmembrane region" description="Helical" evidence="8">
    <location>
        <begin position="75"/>
        <end position="95"/>
    </location>
</feature>
<evidence type="ECO:0000256" key="7">
    <source>
        <dbReference type="ARBA" id="ARBA00023136"/>
    </source>
</evidence>
<feature type="transmembrane region" description="Helical" evidence="8">
    <location>
        <begin position="319"/>
        <end position="338"/>
    </location>
</feature>
<evidence type="ECO:0000256" key="6">
    <source>
        <dbReference type="ARBA" id="ARBA00022989"/>
    </source>
</evidence>
<feature type="transmembrane region" description="Helical" evidence="8">
    <location>
        <begin position="14"/>
        <end position="35"/>
    </location>
</feature>
<evidence type="ECO:0000256" key="4">
    <source>
        <dbReference type="ARBA" id="ARBA00022475"/>
    </source>
</evidence>
<comment type="subcellular location">
    <subcellularLocation>
        <location evidence="8">Cell inner membrane</location>
        <topology evidence="8">Multi-pass membrane protein</topology>
    </subcellularLocation>
    <subcellularLocation>
        <location evidence="1">Cell membrane</location>
        <topology evidence="1">Multi-pass membrane protein</topology>
    </subcellularLocation>
</comment>
<keyword evidence="7 8" id="KW-0472">Membrane</keyword>
<evidence type="ECO:0000256" key="3">
    <source>
        <dbReference type="ARBA" id="ARBA00022448"/>
    </source>
</evidence>
<dbReference type="Pfam" id="PF02652">
    <property type="entry name" value="Lactate_perm"/>
    <property type="match status" value="1"/>
</dbReference>
<name>A0A2N3PPX3_9PROT</name>
<keyword evidence="6 8" id="KW-1133">Transmembrane helix</keyword>
<sequence length="546" mass="58051">MQTWTQVYDPLGNLWLSSLVAALPIIFFFLALTVFKMKGHVAGTVTVVIALLVAVLFYHMPVTTALAAVGDGFCFGLWPIAWIIIAAVFLYKLTVKTGQFEIIRSSIVSVTEDQRLQMLLIGFSFGAFLEGAAGFGAPVAITSALLVGMGFEPIYAAGLCLIANTAPVAFGAMGIPILVGAQVAGVDAFRMGAEAGRVLAVLTLLVPFWVIFIMDGWKGVKETWPAVLVAAVTFDVGQLLASNYIGFELPAILGSIFSLIGTAIFLKFWKPKNIFRFKHSKAAGENKTYTGGQIFMAWSPYIILTLSVVLWNLPFFKVLFAKGGALYETTITFAVPYLDKMVLKAPPIAKVLTAYPASFSLNLVSATGTAILVAAVVSMMVVRAKVSMGVSTFFEVLNDLKKPIWTIGSVVAFAYVCNYSGLSSTLALMFAESGSAFTFFSPVLGWVGVFLTGSDTSANALFCALQGATAQQIGVSDILLVAANTTGGTIGKMISPQSIAVACAAVGMVGRESELFKFTLKSSLFFVIIVGILTTIQGYLLPGTIP</sequence>
<feature type="transmembrane region" description="Helical" evidence="8">
    <location>
        <begin position="518"/>
        <end position="540"/>
    </location>
</feature>
<dbReference type="EMBL" id="PIUM01000032">
    <property type="protein sequence ID" value="PKU22442.1"/>
    <property type="molecule type" value="Genomic_DNA"/>
</dbReference>
<keyword evidence="5 8" id="KW-0812">Transmembrane</keyword>
<protein>
    <recommendedName>
        <fullName evidence="8">L-lactate permease</fullName>
    </recommendedName>
</protein>